<organism evidence="2">
    <name type="scientific">viral metagenome</name>
    <dbReference type="NCBI Taxonomy" id="1070528"/>
    <lineage>
        <taxon>unclassified sequences</taxon>
        <taxon>metagenomes</taxon>
        <taxon>organismal metagenomes</taxon>
    </lineage>
</organism>
<protein>
    <recommendedName>
        <fullName evidence="1">YprB ribonuclease H-like domain-containing protein</fullName>
    </recommendedName>
</protein>
<dbReference type="InterPro" id="IPR012337">
    <property type="entry name" value="RNaseH-like_sf"/>
</dbReference>
<evidence type="ECO:0000259" key="1">
    <source>
        <dbReference type="Pfam" id="PF13482"/>
    </source>
</evidence>
<reference evidence="2" key="1">
    <citation type="journal article" date="2020" name="Nature">
        <title>Giant virus diversity and host interactions through global metagenomics.</title>
        <authorList>
            <person name="Schulz F."/>
            <person name="Roux S."/>
            <person name="Paez-Espino D."/>
            <person name="Jungbluth S."/>
            <person name="Walsh D.A."/>
            <person name="Denef V.J."/>
            <person name="McMahon K.D."/>
            <person name="Konstantinidis K.T."/>
            <person name="Eloe-Fadrosh E.A."/>
            <person name="Kyrpides N.C."/>
            <person name="Woyke T."/>
        </authorList>
    </citation>
    <scope>NUCLEOTIDE SEQUENCE</scope>
    <source>
        <strain evidence="2">GVMAG-M-3300023179-62</strain>
    </source>
</reference>
<dbReference type="AlphaFoldDB" id="A0A6C0H2Y1"/>
<proteinExistence type="predicted"/>
<dbReference type="EMBL" id="MN739859">
    <property type="protein sequence ID" value="QHT74912.1"/>
    <property type="molecule type" value="Genomic_DNA"/>
</dbReference>
<dbReference type="Pfam" id="PF13482">
    <property type="entry name" value="RNase_H_2"/>
    <property type="match status" value="1"/>
</dbReference>
<dbReference type="InterPro" id="IPR038720">
    <property type="entry name" value="YprB_RNase_H-like_dom"/>
</dbReference>
<evidence type="ECO:0000313" key="2">
    <source>
        <dbReference type="EMBL" id="QHT74912.1"/>
    </source>
</evidence>
<name>A0A6C0H2Y1_9ZZZZ</name>
<feature type="domain" description="YprB ribonuclease H-like" evidence="1">
    <location>
        <begin position="419"/>
        <end position="588"/>
    </location>
</feature>
<sequence>MSIRAKRSLLCVADNTRSKRPKLCTEEIVIVKEKPPTLEMVSATHLYNYMMNDPLVDWLKLTNRRGTRNPQDYTNANGFTEFIMNRGIEFESELIKYININRVPVRSVSDYITEESLRETKELMFQGIPLIHSAPVRNSRNGTQGVIDILIRSDFLSKLVDEPPLTEKEVLMPARSLGKPYHYVVIDIKFSTLPLRADGIHLLNSGSYPAYKAQCLVYTEAVGLIQGFTAPYSFIMGRRWKINKAGNNETCLNRLGRISYNSIDIDYKKRTREAIKWVRDVRKFGHTWSVNPPSRIELYPNMCAESGKWNCEKEKISDMIGEITNIWYVGVKQRNLAIEKGIKSWRDTECTTKNMNINGVRAKTIDAILDINRQNVDKIRPDVIKTNIGDWRDECNELYVDFETLSDIFSEFSSLPEQPKTDIIFMIGIGWSDNGIWRYKNFTCSEPTHKEEQRIMIEFSKFVLDRGNPKIHYWHAEKMFWNSAEARQFDLTNNWKIRKWSDLCKLFQEEPIVIKDCFKFGLKAIASSMRKHGMIATQNESDCGNGATAMIKAWETYRNSEDPKNSNEMKEIIKYNEFDCKVLWEILTFLRKNH</sequence>
<accession>A0A6C0H2Y1</accession>
<dbReference type="SUPFAM" id="SSF53098">
    <property type="entry name" value="Ribonuclease H-like"/>
    <property type="match status" value="1"/>
</dbReference>